<dbReference type="Proteomes" id="UP000504638">
    <property type="component" value="Unplaced"/>
</dbReference>
<comment type="similarity">
    <text evidence="1">Belongs to the taxilin family.</text>
</comment>
<evidence type="ECO:0000256" key="2">
    <source>
        <dbReference type="SAM" id="MobiDB-lite"/>
    </source>
</evidence>
<evidence type="ECO:0000313" key="3">
    <source>
        <dbReference type="EMBL" id="KAF1815853.1"/>
    </source>
</evidence>
<protein>
    <recommendedName>
        <fullName evidence="6">Alpha-taxilin</fullName>
    </recommendedName>
</protein>
<accession>A0A6G1GCV2</accession>
<dbReference type="InterPro" id="IPR026183">
    <property type="entry name" value="Taxilin_fam"/>
</dbReference>
<feature type="region of interest" description="Disordered" evidence="2">
    <location>
        <begin position="1"/>
        <end position="26"/>
    </location>
</feature>
<evidence type="ECO:0000313" key="4">
    <source>
        <dbReference type="Proteomes" id="UP000504638"/>
    </source>
</evidence>
<dbReference type="EMBL" id="ML975151">
    <property type="protein sequence ID" value="KAF1815853.1"/>
    <property type="molecule type" value="Genomic_DNA"/>
</dbReference>
<dbReference type="RefSeq" id="XP_033537484.1">
    <property type="nucleotide sequence ID" value="XM_033678815.1"/>
</dbReference>
<name>A0A6G1GCV2_9PEZI</name>
<dbReference type="PANTHER" id="PTHR16127:SF13">
    <property type="entry name" value="GH01188P"/>
    <property type="match status" value="1"/>
</dbReference>
<feature type="compositionally biased region" description="Acidic residues" evidence="2">
    <location>
        <begin position="368"/>
        <end position="415"/>
    </location>
</feature>
<evidence type="ECO:0000256" key="1">
    <source>
        <dbReference type="ARBA" id="ARBA00009550"/>
    </source>
</evidence>
<gene>
    <name evidence="3 5" type="ORF">P152DRAFT_455567</name>
</gene>
<dbReference type="OrthoDB" id="425555at2759"/>
<feature type="region of interest" description="Disordered" evidence="2">
    <location>
        <begin position="353"/>
        <end position="446"/>
    </location>
</feature>
<sequence length="446" mass="51374">MPPSQASAGAVPAKAKTAVKGNPDPIDASKQIAAKIAQLELETAGEKDQDAEIDREVRKANRELSHLLANIETSSSRLDTVRDKYVQLLGDMKRLEREHQKSKKRADLLQKERDTARSDLTKANTLKDKFAKMSRENVTENKRLKLMVDRLQGIEANHRTELHQRLDRMISEVDEVCKKDEHGGQDAEVTTEDPDFRQKFKSFVEQYELRELQFISLLRTKELELQYQMARLEQQRKAQEVESSKSHQLTRQVSTFSQTETELRSQLNIYVEKFKQVEDTLNSSNDLFLTFRKEMEDMSKKTKRLEKENHALTRKQEATNRNILEMAEERTRLQQELDLFRKKNDNLEKLCRGMQAQGRGQIPVHDTTEEEDDDDEDEDDDDEDEDEDGTESEYDYEEDDALSEGEYDDDTEEEPAIPAKPVLPTPSTGTTPGGPNGRMKTNGVKH</sequence>
<proteinExistence type="inferred from homology"/>
<keyword evidence="4" id="KW-1185">Reference proteome</keyword>
<evidence type="ECO:0000313" key="5">
    <source>
        <dbReference type="RefSeq" id="XP_033537484.1"/>
    </source>
</evidence>
<dbReference type="GeneID" id="54419385"/>
<organism evidence="3">
    <name type="scientific">Eremomyces bilateralis CBS 781.70</name>
    <dbReference type="NCBI Taxonomy" id="1392243"/>
    <lineage>
        <taxon>Eukaryota</taxon>
        <taxon>Fungi</taxon>
        <taxon>Dikarya</taxon>
        <taxon>Ascomycota</taxon>
        <taxon>Pezizomycotina</taxon>
        <taxon>Dothideomycetes</taxon>
        <taxon>Dothideomycetes incertae sedis</taxon>
        <taxon>Eremomycetales</taxon>
        <taxon>Eremomycetaceae</taxon>
        <taxon>Eremomyces</taxon>
    </lineage>
</organism>
<reference evidence="3 5" key="1">
    <citation type="submission" date="2020-01" db="EMBL/GenBank/DDBJ databases">
        <authorList>
            <consortium name="DOE Joint Genome Institute"/>
            <person name="Haridas S."/>
            <person name="Albert R."/>
            <person name="Binder M."/>
            <person name="Bloem J."/>
            <person name="Labutti K."/>
            <person name="Salamov A."/>
            <person name="Andreopoulos B."/>
            <person name="Baker S.E."/>
            <person name="Barry K."/>
            <person name="Bills G."/>
            <person name="Bluhm B.H."/>
            <person name="Cannon C."/>
            <person name="Castanera R."/>
            <person name="Culley D.E."/>
            <person name="Daum C."/>
            <person name="Ezra D."/>
            <person name="Gonzalez J.B."/>
            <person name="Henrissat B."/>
            <person name="Kuo A."/>
            <person name="Liang C."/>
            <person name="Lipzen A."/>
            <person name="Lutzoni F."/>
            <person name="Magnuson J."/>
            <person name="Mondo S."/>
            <person name="Nolan M."/>
            <person name="Ohm R."/>
            <person name="Pangilinan J."/>
            <person name="Park H.-J."/>
            <person name="Ramirez L."/>
            <person name="Alfaro M."/>
            <person name="Sun H."/>
            <person name="Tritt A."/>
            <person name="Yoshinaga Y."/>
            <person name="Zwiers L.-H."/>
            <person name="Turgeon B.G."/>
            <person name="Goodwin S.B."/>
            <person name="Spatafora J.W."/>
            <person name="Crous P.W."/>
            <person name="Grigoriev I.V."/>
        </authorList>
    </citation>
    <scope>NUCLEOTIDE SEQUENCE</scope>
    <source>
        <strain evidence="3 5">CBS 781.70</strain>
    </source>
</reference>
<dbReference type="AlphaFoldDB" id="A0A6G1GCV2"/>
<reference evidence="5" key="3">
    <citation type="submission" date="2025-04" db="UniProtKB">
        <authorList>
            <consortium name="RefSeq"/>
        </authorList>
    </citation>
    <scope>IDENTIFICATION</scope>
    <source>
        <strain evidence="5">CBS 781.70</strain>
    </source>
</reference>
<dbReference type="Pfam" id="PF09728">
    <property type="entry name" value="Taxilin"/>
    <property type="match status" value="1"/>
</dbReference>
<dbReference type="PANTHER" id="PTHR16127">
    <property type="entry name" value="TAXILIN"/>
    <property type="match status" value="1"/>
</dbReference>
<feature type="region of interest" description="Disordered" evidence="2">
    <location>
        <begin position="96"/>
        <end position="116"/>
    </location>
</feature>
<reference evidence="5" key="2">
    <citation type="submission" date="2020-04" db="EMBL/GenBank/DDBJ databases">
        <authorList>
            <consortium name="NCBI Genome Project"/>
        </authorList>
    </citation>
    <scope>NUCLEOTIDE SEQUENCE</scope>
    <source>
        <strain evidence="5">CBS 781.70</strain>
    </source>
</reference>
<evidence type="ECO:0008006" key="6">
    <source>
        <dbReference type="Google" id="ProtNLM"/>
    </source>
</evidence>
<dbReference type="GO" id="GO:0019905">
    <property type="term" value="F:syntaxin binding"/>
    <property type="evidence" value="ECO:0007669"/>
    <property type="project" value="InterPro"/>
</dbReference>